<dbReference type="InterPro" id="IPR029021">
    <property type="entry name" value="Prot-tyrosine_phosphatase-like"/>
</dbReference>
<dbReference type="GO" id="GO:0005737">
    <property type="term" value="C:cytoplasm"/>
    <property type="evidence" value="ECO:0007669"/>
    <property type="project" value="TreeGrafter"/>
</dbReference>
<protein>
    <submittedName>
        <fullName evidence="5">Myotubularin-like protein</fullName>
    </submittedName>
</protein>
<evidence type="ECO:0000259" key="4">
    <source>
        <dbReference type="PROSITE" id="PS51339"/>
    </source>
</evidence>
<dbReference type="AlphaFoldDB" id="A0A2P4YDN4"/>
<keyword evidence="6" id="KW-1185">Reference proteome</keyword>
<gene>
    <name evidence="5" type="ORF">PHPALM_6925</name>
</gene>
<dbReference type="Proteomes" id="UP000237271">
    <property type="component" value="Unassembled WGS sequence"/>
</dbReference>
<dbReference type="CDD" id="cd14507">
    <property type="entry name" value="PTP-MTM-like"/>
    <property type="match status" value="1"/>
</dbReference>
<dbReference type="InterPro" id="IPR016130">
    <property type="entry name" value="Tyr_Pase_AS"/>
</dbReference>
<dbReference type="PANTHER" id="PTHR10807:SF128">
    <property type="entry name" value="PHOSPHATIDYLINOSITOL-3,5-BISPHOSPHATE 3-PHOSPHATASE"/>
    <property type="match status" value="1"/>
</dbReference>
<accession>A0A2P4YDN4</accession>
<feature type="binding site" evidence="2">
    <location>
        <begin position="378"/>
        <end position="384"/>
    </location>
    <ligand>
        <name>substrate</name>
    </ligand>
</feature>
<dbReference type="InterPro" id="IPR010569">
    <property type="entry name" value="Myotubularin-like_Pase_dom"/>
</dbReference>
<feature type="active site" description="Phosphocysteine intermediate" evidence="1">
    <location>
        <position position="378"/>
    </location>
</feature>
<feature type="binding site" evidence="2">
    <location>
        <begin position="359"/>
        <end position="360"/>
    </location>
    <ligand>
        <name>substrate</name>
    </ligand>
</feature>
<evidence type="ECO:0000313" key="5">
    <source>
        <dbReference type="EMBL" id="POM75908.1"/>
    </source>
</evidence>
<dbReference type="InterPro" id="IPR030564">
    <property type="entry name" value="Myotubularin"/>
</dbReference>
<feature type="compositionally biased region" description="Basic and acidic residues" evidence="3">
    <location>
        <begin position="89"/>
        <end position="119"/>
    </location>
</feature>
<organism evidence="5 6">
    <name type="scientific">Phytophthora palmivora</name>
    <dbReference type="NCBI Taxonomy" id="4796"/>
    <lineage>
        <taxon>Eukaryota</taxon>
        <taxon>Sar</taxon>
        <taxon>Stramenopiles</taxon>
        <taxon>Oomycota</taxon>
        <taxon>Peronosporomycetes</taxon>
        <taxon>Peronosporales</taxon>
        <taxon>Peronosporaceae</taxon>
        <taxon>Phytophthora</taxon>
    </lineage>
</organism>
<sequence length="559" mass="63587">MATERESDFYVDVTREGCREGFEAQERQEDDVEYTSVVELMSPTSSSSNGSGGEFYAAGHENKRENEEMRTPMAPPTSATATETDSDLEESRSDEKDKEEEKAEEKRREEEDEECKGLGETEDDRFQLAISLDFETDTNAASIGPPSATRKTSSSFSDLGDYDDFSFSDAITIPNGGGTGSVESGSNSGTPTTFYPIYENEAFRFTSSALRHKDEMKTANGTGLETPNDLFYDAEEDYRRLKLLDEDSWMRLYDNSDYTMFPSYPAAFVIPSVLDEDDLRELSAYRSASRIPAVVWRHPHTGALVCRCAQPCTGLSGYVVEADQKMVQMAAAANSAQGKGTEDPRNYPNSELHFCDIGNIHAEICRYLSQGDSVMIHCSDGWDRTPQLTAMVQLLLDPYYRTLRGLLSLIEKEWCSFGHLFRYRYGHGEGPGQQELEEQSPVFIQWLDALWQIWRQQPWAFEFNEELLSSLYEHVFSGLYGNFLYNNERQRKQEEANAPTRSLWFVLLEQMDKYLNLEYDSAKNFNSIGLVLPFSSEENDLVMWGNHLVYADPICRKYE</sequence>
<dbReference type="Pfam" id="PF06602">
    <property type="entry name" value="Myotub-related"/>
    <property type="match status" value="2"/>
</dbReference>
<evidence type="ECO:0000256" key="2">
    <source>
        <dbReference type="PIRSR" id="PIRSR630564-2"/>
    </source>
</evidence>
<dbReference type="EMBL" id="NCKW01003611">
    <property type="protein sequence ID" value="POM75908.1"/>
    <property type="molecule type" value="Genomic_DNA"/>
</dbReference>
<dbReference type="PROSITE" id="PS51339">
    <property type="entry name" value="PPASE_MYOTUBULARIN"/>
    <property type="match status" value="1"/>
</dbReference>
<feature type="region of interest" description="Disordered" evidence="3">
    <location>
        <begin position="20"/>
        <end position="124"/>
    </location>
</feature>
<dbReference type="PROSITE" id="PS00383">
    <property type="entry name" value="TYR_PHOSPHATASE_1"/>
    <property type="match status" value="1"/>
</dbReference>
<evidence type="ECO:0000256" key="3">
    <source>
        <dbReference type="SAM" id="MobiDB-lite"/>
    </source>
</evidence>
<reference evidence="5 6" key="1">
    <citation type="journal article" date="2017" name="Genome Biol. Evol.">
        <title>Phytophthora megakarya and P. palmivora, closely related causal agents of cacao black pod rot, underwent increases in genome sizes and gene numbers by different mechanisms.</title>
        <authorList>
            <person name="Ali S.S."/>
            <person name="Shao J."/>
            <person name="Lary D.J."/>
            <person name="Kronmiller B."/>
            <person name="Shen D."/>
            <person name="Strem M.D."/>
            <person name="Amoako-Attah I."/>
            <person name="Akrofi A.Y."/>
            <person name="Begoude B.A."/>
            <person name="Ten Hoopen G.M."/>
            <person name="Coulibaly K."/>
            <person name="Kebe B.I."/>
            <person name="Melnick R.L."/>
            <person name="Guiltinan M.J."/>
            <person name="Tyler B.M."/>
            <person name="Meinhardt L.W."/>
            <person name="Bailey B.A."/>
        </authorList>
    </citation>
    <scope>NUCLEOTIDE SEQUENCE [LARGE SCALE GENOMIC DNA]</scope>
    <source>
        <strain evidence="6">sbr112.9</strain>
    </source>
</reference>
<evidence type="ECO:0000256" key="1">
    <source>
        <dbReference type="PIRSR" id="PIRSR630564-1"/>
    </source>
</evidence>
<dbReference type="OrthoDB" id="271628at2759"/>
<dbReference type="PANTHER" id="PTHR10807">
    <property type="entry name" value="MYOTUBULARIN-RELATED"/>
    <property type="match status" value="1"/>
</dbReference>
<proteinExistence type="predicted"/>
<comment type="caution">
    <text evidence="5">The sequence shown here is derived from an EMBL/GenBank/DDBJ whole genome shotgun (WGS) entry which is preliminary data.</text>
</comment>
<dbReference type="SUPFAM" id="SSF52799">
    <property type="entry name" value="(Phosphotyrosine protein) phosphatases II"/>
    <property type="match status" value="1"/>
</dbReference>
<evidence type="ECO:0000313" key="6">
    <source>
        <dbReference type="Proteomes" id="UP000237271"/>
    </source>
</evidence>
<feature type="domain" description="Myotubularin phosphatase" evidence="4">
    <location>
        <begin position="228"/>
        <end position="559"/>
    </location>
</feature>
<feature type="compositionally biased region" description="Basic and acidic residues" evidence="3">
    <location>
        <begin position="60"/>
        <end position="70"/>
    </location>
</feature>
<name>A0A2P4YDN4_9STRA</name>